<proteinExistence type="predicted"/>
<feature type="compositionally biased region" description="Polar residues" evidence="1">
    <location>
        <begin position="154"/>
        <end position="166"/>
    </location>
</feature>
<evidence type="ECO:0000313" key="2">
    <source>
        <dbReference type="EMBL" id="KAK8572681.1"/>
    </source>
</evidence>
<dbReference type="EMBL" id="JBBPBM010000008">
    <property type="protein sequence ID" value="KAK8572681.1"/>
    <property type="molecule type" value="Genomic_DNA"/>
</dbReference>
<protein>
    <submittedName>
        <fullName evidence="2">Uncharacterized protein</fullName>
    </submittedName>
</protein>
<reference evidence="2 3" key="1">
    <citation type="journal article" date="2024" name="G3 (Bethesda)">
        <title>Genome assembly of Hibiscus sabdariffa L. provides insights into metabolisms of medicinal natural products.</title>
        <authorList>
            <person name="Kim T."/>
        </authorList>
    </citation>
    <scope>NUCLEOTIDE SEQUENCE [LARGE SCALE GENOMIC DNA]</scope>
    <source>
        <strain evidence="2">TK-2024</strain>
        <tissue evidence="2">Old leaves</tissue>
    </source>
</reference>
<keyword evidence="3" id="KW-1185">Reference proteome</keyword>
<organism evidence="2 3">
    <name type="scientific">Hibiscus sabdariffa</name>
    <name type="common">roselle</name>
    <dbReference type="NCBI Taxonomy" id="183260"/>
    <lineage>
        <taxon>Eukaryota</taxon>
        <taxon>Viridiplantae</taxon>
        <taxon>Streptophyta</taxon>
        <taxon>Embryophyta</taxon>
        <taxon>Tracheophyta</taxon>
        <taxon>Spermatophyta</taxon>
        <taxon>Magnoliopsida</taxon>
        <taxon>eudicotyledons</taxon>
        <taxon>Gunneridae</taxon>
        <taxon>Pentapetalae</taxon>
        <taxon>rosids</taxon>
        <taxon>malvids</taxon>
        <taxon>Malvales</taxon>
        <taxon>Malvaceae</taxon>
        <taxon>Malvoideae</taxon>
        <taxon>Hibiscus</taxon>
    </lineage>
</organism>
<sequence>MEEVKNGNVSPSSSPPTPPTPLPISIGPGNQKYLFTSSPTPSPPFSPPLSRYGSAESLPFLRHHPTLSRTRITSAFSLDRRDQDELHHKSSSCLQDLTLVFMNNNMKNSNPLVNPSLENTQAIDGDMIGIQGGRPLDNTTALDIPTTLECPGLSSTMVDGTGQSNPVVEGDVTDTAI</sequence>
<comment type="caution">
    <text evidence="2">The sequence shown here is derived from an EMBL/GenBank/DDBJ whole genome shotgun (WGS) entry which is preliminary data.</text>
</comment>
<feature type="compositionally biased region" description="Low complexity" evidence="1">
    <location>
        <begin position="23"/>
        <end position="39"/>
    </location>
</feature>
<accession>A0ABR2F6V4</accession>
<gene>
    <name evidence="2" type="ORF">V6N12_028728</name>
</gene>
<feature type="compositionally biased region" description="Pro residues" evidence="1">
    <location>
        <begin position="13"/>
        <end position="22"/>
    </location>
</feature>
<feature type="region of interest" description="Disordered" evidence="1">
    <location>
        <begin position="154"/>
        <end position="177"/>
    </location>
</feature>
<evidence type="ECO:0000313" key="3">
    <source>
        <dbReference type="Proteomes" id="UP001472677"/>
    </source>
</evidence>
<feature type="region of interest" description="Disordered" evidence="1">
    <location>
        <begin position="1"/>
        <end position="51"/>
    </location>
</feature>
<dbReference type="Proteomes" id="UP001472677">
    <property type="component" value="Unassembled WGS sequence"/>
</dbReference>
<evidence type="ECO:0000256" key="1">
    <source>
        <dbReference type="SAM" id="MobiDB-lite"/>
    </source>
</evidence>
<name>A0ABR2F6V4_9ROSI</name>